<accession>A0A8K1CCR1</accession>
<feature type="transmembrane region" description="Helical" evidence="1">
    <location>
        <begin position="282"/>
        <end position="303"/>
    </location>
</feature>
<keyword evidence="3" id="KW-1185">Reference proteome</keyword>
<dbReference type="AlphaFoldDB" id="A0A8K1CCR1"/>
<dbReference type="EMBL" id="SPLM01000108">
    <property type="protein sequence ID" value="TMW60951.1"/>
    <property type="molecule type" value="Genomic_DNA"/>
</dbReference>
<dbReference type="OrthoDB" id="166600at2759"/>
<feature type="transmembrane region" description="Helical" evidence="1">
    <location>
        <begin position="44"/>
        <end position="66"/>
    </location>
</feature>
<gene>
    <name evidence="2" type="ORF">Poli38472_000993</name>
</gene>
<keyword evidence="1" id="KW-0812">Transmembrane</keyword>
<feature type="transmembrane region" description="Helical" evidence="1">
    <location>
        <begin position="125"/>
        <end position="143"/>
    </location>
</feature>
<evidence type="ECO:0000313" key="2">
    <source>
        <dbReference type="EMBL" id="TMW60951.1"/>
    </source>
</evidence>
<proteinExistence type="predicted"/>
<organism evidence="2 3">
    <name type="scientific">Pythium oligandrum</name>
    <name type="common">Mycoparasitic fungus</name>
    <dbReference type="NCBI Taxonomy" id="41045"/>
    <lineage>
        <taxon>Eukaryota</taxon>
        <taxon>Sar</taxon>
        <taxon>Stramenopiles</taxon>
        <taxon>Oomycota</taxon>
        <taxon>Peronosporomycetes</taxon>
        <taxon>Pythiales</taxon>
        <taxon>Pythiaceae</taxon>
        <taxon>Pythium</taxon>
    </lineage>
</organism>
<reference evidence="2" key="1">
    <citation type="submission" date="2019-03" db="EMBL/GenBank/DDBJ databases">
        <title>Long read genome sequence of the mycoparasitic Pythium oligandrum ATCC 38472 isolated from sugarbeet rhizosphere.</title>
        <authorList>
            <person name="Gaulin E."/>
        </authorList>
    </citation>
    <scope>NUCLEOTIDE SEQUENCE</scope>
    <source>
        <strain evidence="2">ATCC 38472_TT</strain>
    </source>
</reference>
<feature type="transmembrane region" description="Helical" evidence="1">
    <location>
        <begin position="99"/>
        <end position="119"/>
    </location>
</feature>
<sequence>MEMTKSLVAAIRPRSLYASAAPVIITWSLLRVSHDISLLRPDVIATVVVAVVVQILANLNGIYTTFHRAFDPLKATTKQGADGENKIVINLMSQKLVQGWSWIFFLVIMAMVGVIQLTGRRKSQHVASVFSVLAVMTFLYCRHTKPLPAVGLQEFIFAISIGPLAMLTTSFIAIGAITGAVIVYAHIVMLFALSAQILQSAADAPFAHRFGHQSTSLALRLGYQRTYQTFLLLLTASYGVLVMASLTLGHTPNLLLVLTLNRIKDMSEAFREEQLRGLPEQLATLGAILSAGVASSITVSAFIA</sequence>
<evidence type="ECO:0008006" key="4">
    <source>
        <dbReference type="Google" id="ProtNLM"/>
    </source>
</evidence>
<comment type="caution">
    <text evidence="2">The sequence shown here is derived from an EMBL/GenBank/DDBJ whole genome shotgun (WGS) entry which is preliminary data.</text>
</comment>
<keyword evidence="1" id="KW-1133">Transmembrane helix</keyword>
<evidence type="ECO:0000313" key="3">
    <source>
        <dbReference type="Proteomes" id="UP000794436"/>
    </source>
</evidence>
<feature type="transmembrane region" description="Helical" evidence="1">
    <location>
        <begin position="155"/>
        <end position="177"/>
    </location>
</feature>
<dbReference type="Proteomes" id="UP000794436">
    <property type="component" value="Unassembled WGS sequence"/>
</dbReference>
<feature type="transmembrane region" description="Helical" evidence="1">
    <location>
        <begin position="227"/>
        <end position="248"/>
    </location>
</feature>
<evidence type="ECO:0000256" key="1">
    <source>
        <dbReference type="SAM" id="Phobius"/>
    </source>
</evidence>
<keyword evidence="1" id="KW-0472">Membrane</keyword>
<name>A0A8K1CCR1_PYTOL</name>
<protein>
    <recommendedName>
        <fullName evidence="4">1,4-dihydroxy-2-naphthoate octaprenyltransferase</fullName>
    </recommendedName>
</protein>